<dbReference type="Proteomes" id="UP000196368">
    <property type="component" value="Unassembled WGS sequence"/>
</dbReference>
<protein>
    <submittedName>
        <fullName evidence="1">Uncharacterized protein</fullName>
    </submittedName>
</protein>
<sequence length="337" mass="35705">MKKNILLGCLLLLPALGFGEVVSSISYNPSRMGEYDYLKVADSATLRGGLSTPRMDIATSGTITVSTDTTSRIYDLLSVAGESGSSIDMPRTAFHGNTMNAYSGYESVSTSTPAGLLSKVNAMGGTQTYNQDSYIQTLNAVNILRQKAGTVKGNTLTVEGNNGSSVDLYGEESTNGFYLSGNDIPEPTGAHTNTGSTLNSCQLAWEKRRTNSKPTQEVWLLALKNCIPDSPGGGSGDDDDDATKYKFRQVRSYLRVNNSCSDGTAWCACPNTLSVRSSDVPTAYVESCYSITGSSGQATEGGPCSQKGRYCFNPSGCHLSGIASVGVYAETPIFLCE</sequence>
<accession>A0A1Y4DBM6</accession>
<dbReference type="RefSeq" id="WP_087288614.1">
    <property type="nucleotide sequence ID" value="NZ_NFJD01000003.1"/>
</dbReference>
<dbReference type="EMBL" id="NFJD01000003">
    <property type="protein sequence ID" value="OUO56564.1"/>
    <property type="molecule type" value="Genomic_DNA"/>
</dbReference>
<name>A0A1Y4DBM6_9BACT</name>
<evidence type="ECO:0000313" key="1">
    <source>
        <dbReference type="EMBL" id="OUO56564.1"/>
    </source>
</evidence>
<comment type="caution">
    <text evidence="1">The sequence shown here is derived from an EMBL/GenBank/DDBJ whole genome shotgun (WGS) entry which is preliminary data.</text>
</comment>
<dbReference type="AlphaFoldDB" id="A0A1Y4DBM6"/>
<organism evidence="1 2">
    <name type="scientific">Candidatus Avelusimicrobium gallicola</name>
    <dbReference type="NCBI Taxonomy" id="2562704"/>
    <lineage>
        <taxon>Bacteria</taxon>
        <taxon>Pseudomonadati</taxon>
        <taxon>Elusimicrobiota</taxon>
        <taxon>Elusimicrobia</taxon>
        <taxon>Elusimicrobiales</taxon>
        <taxon>Elusimicrobiaceae</taxon>
        <taxon>Candidatus Avelusimicrobium</taxon>
    </lineage>
</organism>
<reference evidence="2" key="1">
    <citation type="submission" date="2017-04" db="EMBL/GenBank/DDBJ databases">
        <title>Function of individual gut microbiota members based on whole genome sequencing of pure cultures obtained from chicken caecum.</title>
        <authorList>
            <person name="Medvecky M."/>
            <person name="Cejkova D."/>
            <person name="Polansky O."/>
            <person name="Karasova D."/>
            <person name="Kubasova T."/>
            <person name="Cizek A."/>
            <person name="Rychlik I."/>
        </authorList>
    </citation>
    <scope>NUCLEOTIDE SEQUENCE [LARGE SCALE GENOMIC DNA]</scope>
    <source>
        <strain evidence="2">An273</strain>
    </source>
</reference>
<gene>
    <name evidence="1" type="ORF">B5F75_05060</name>
</gene>
<evidence type="ECO:0000313" key="2">
    <source>
        <dbReference type="Proteomes" id="UP000196368"/>
    </source>
</evidence>
<proteinExistence type="predicted"/>
<keyword evidence="2" id="KW-1185">Reference proteome</keyword>